<dbReference type="SMART" id="SM01061">
    <property type="entry name" value="CAT_RBD"/>
    <property type="match status" value="1"/>
</dbReference>
<dbReference type="GO" id="GO:0003723">
    <property type="term" value="F:RNA binding"/>
    <property type="evidence" value="ECO:0007669"/>
    <property type="project" value="InterPro"/>
</dbReference>
<dbReference type="Gene3D" id="2.30.24.10">
    <property type="entry name" value="CAT RNA-binding domain"/>
    <property type="match status" value="1"/>
</dbReference>
<dbReference type="InterPro" id="IPR050661">
    <property type="entry name" value="BglG_antiterminators"/>
</dbReference>
<keyword evidence="1" id="KW-0677">Repeat</keyword>
<proteinExistence type="predicted"/>
<dbReference type="InterPro" id="IPR036634">
    <property type="entry name" value="PRD_sf"/>
</dbReference>
<evidence type="ECO:0000313" key="4">
    <source>
        <dbReference type="Proteomes" id="UP000298653"/>
    </source>
</evidence>
<dbReference type="Gene3D" id="1.10.1790.10">
    <property type="entry name" value="PRD domain"/>
    <property type="match status" value="2"/>
</dbReference>
<dbReference type="InterPro" id="IPR036650">
    <property type="entry name" value="CAT_RNA-bd_dom_sf"/>
</dbReference>
<reference evidence="3 4" key="1">
    <citation type="submission" date="2019-05" db="EMBL/GenBank/DDBJ databases">
        <title>Complete genome sequencing of Anaerostipes rhamnosivorans.</title>
        <authorList>
            <person name="Bui T.P.N."/>
            <person name="de Vos W.M."/>
        </authorList>
    </citation>
    <scope>NUCLEOTIDE SEQUENCE [LARGE SCALE GENOMIC DNA]</scope>
    <source>
        <strain evidence="3 4">1y2</strain>
    </source>
</reference>
<dbReference type="RefSeq" id="WP_137329836.1">
    <property type="nucleotide sequence ID" value="NZ_CP040058.1"/>
</dbReference>
<organism evidence="3 4">
    <name type="scientific">Anaerostipes rhamnosivorans</name>
    <dbReference type="NCBI Taxonomy" id="1229621"/>
    <lineage>
        <taxon>Bacteria</taxon>
        <taxon>Bacillati</taxon>
        <taxon>Bacillota</taxon>
        <taxon>Clostridia</taxon>
        <taxon>Lachnospirales</taxon>
        <taxon>Lachnospiraceae</taxon>
        <taxon>Anaerostipes</taxon>
    </lineage>
</organism>
<dbReference type="InterPro" id="IPR004341">
    <property type="entry name" value="CAT_RNA-bd_dom"/>
</dbReference>
<dbReference type="GO" id="GO:0006355">
    <property type="term" value="P:regulation of DNA-templated transcription"/>
    <property type="evidence" value="ECO:0007669"/>
    <property type="project" value="InterPro"/>
</dbReference>
<dbReference type="AlphaFoldDB" id="A0A4P8IID4"/>
<dbReference type="InterPro" id="IPR011608">
    <property type="entry name" value="PRD"/>
</dbReference>
<dbReference type="EMBL" id="CP040058">
    <property type="protein sequence ID" value="QCP36637.1"/>
    <property type="molecule type" value="Genomic_DNA"/>
</dbReference>
<feature type="domain" description="PRD" evidence="2">
    <location>
        <begin position="167"/>
        <end position="274"/>
    </location>
</feature>
<name>A0A4P8IID4_9FIRM</name>
<feature type="domain" description="PRD" evidence="2">
    <location>
        <begin position="61"/>
        <end position="166"/>
    </location>
</feature>
<dbReference type="PANTHER" id="PTHR30185">
    <property type="entry name" value="CRYPTIC BETA-GLUCOSIDE BGL OPERON ANTITERMINATOR"/>
    <property type="match status" value="1"/>
</dbReference>
<accession>A0A4P8IID4</accession>
<keyword evidence="4" id="KW-1185">Reference proteome</keyword>
<dbReference type="KEGG" id="arf:AR1Y2_3183"/>
<gene>
    <name evidence="3" type="ORF">AR1Y2_3183</name>
</gene>
<dbReference type="OrthoDB" id="9813552at2"/>
<dbReference type="PANTHER" id="PTHR30185:SF15">
    <property type="entry name" value="CRYPTIC BETA-GLUCOSIDE BGL OPERON ANTITERMINATOR"/>
    <property type="match status" value="1"/>
</dbReference>
<evidence type="ECO:0000313" key="3">
    <source>
        <dbReference type="EMBL" id="QCP36637.1"/>
    </source>
</evidence>
<protein>
    <submittedName>
        <fullName evidence="3">Beta-glucoside bgl operon antiterminator, BglG family</fullName>
    </submittedName>
</protein>
<evidence type="ECO:0000259" key="2">
    <source>
        <dbReference type="PROSITE" id="PS51372"/>
    </source>
</evidence>
<dbReference type="Pfam" id="PF03123">
    <property type="entry name" value="CAT_RBD"/>
    <property type="match status" value="1"/>
</dbReference>
<dbReference type="SUPFAM" id="SSF63520">
    <property type="entry name" value="PTS-regulatory domain, PRD"/>
    <property type="match status" value="2"/>
</dbReference>
<dbReference type="Proteomes" id="UP000298653">
    <property type="component" value="Chromosome"/>
</dbReference>
<sequence>MRITKKINNNVVLGVDPKGKEVVIFGKGIGFHEIPYELKDSSLISKTFYDIDSSYLELLSEIPEDIFNVSSKIVDYARSKVGCELNPSLAFMLADHINFAVIRLKEFIDVTNPLTNDIKYLYKTEMEIGYKALDMIEEDLQIRFPKGEAASIALHIINAEGMQNDMNNTIKVTKLLKEITKIVEESFDFEIDQDSIDYSRFVIHLKYFVQRVKEPKEKVSDSTKLLLESIKAQSPDTYKCFQKIESYLKKILNWKYSEEDQLYLLVHINRILNN</sequence>
<dbReference type="Pfam" id="PF00874">
    <property type="entry name" value="PRD"/>
    <property type="match status" value="2"/>
</dbReference>
<evidence type="ECO:0000256" key="1">
    <source>
        <dbReference type="ARBA" id="ARBA00022737"/>
    </source>
</evidence>
<dbReference type="PROSITE" id="PS51372">
    <property type="entry name" value="PRD_2"/>
    <property type="match status" value="2"/>
</dbReference>
<dbReference type="SUPFAM" id="SSF50151">
    <property type="entry name" value="SacY-like RNA-binding domain"/>
    <property type="match status" value="1"/>
</dbReference>